<dbReference type="EMBL" id="GBRH01228632">
    <property type="protein sequence ID" value="JAD69263.1"/>
    <property type="molecule type" value="Transcribed_RNA"/>
</dbReference>
<reference evidence="1" key="1">
    <citation type="submission" date="2014-09" db="EMBL/GenBank/DDBJ databases">
        <authorList>
            <person name="Magalhaes I.L.F."/>
            <person name="Oliveira U."/>
            <person name="Santos F.R."/>
            <person name="Vidigal T.H.D.A."/>
            <person name="Brescovit A.D."/>
            <person name="Santos A.J."/>
        </authorList>
    </citation>
    <scope>NUCLEOTIDE SEQUENCE</scope>
    <source>
        <tissue evidence="1">Shoot tissue taken approximately 20 cm above the soil surface</tissue>
    </source>
</reference>
<reference evidence="1" key="2">
    <citation type="journal article" date="2015" name="Data Brief">
        <title>Shoot transcriptome of the giant reed, Arundo donax.</title>
        <authorList>
            <person name="Barrero R.A."/>
            <person name="Guerrero F.D."/>
            <person name="Moolhuijzen P."/>
            <person name="Goolsby J.A."/>
            <person name="Tidwell J."/>
            <person name="Bellgard S.E."/>
            <person name="Bellgard M.I."/>
        </authorList>
    </citation>
    <scope>NUCLEOTIDE SEQUENCE</scope>
    <source>
        <tissue evidence="1">Shoot tissue taken approximately 20 cm above the soil surface</tissue>
    </source>
</reference>
<evidence type="ECO:0000313" key="1">
    <source>
        <dbReference type="EMBL" id="JAD69263.1"/>
    </source>
</evidence>
<name>A0A0A9C489_ARUDO</name>
<protein>
    <submittedName>
        <fullName evidence="1">Uncharacterized protein</fullName>
    </submittedName>
</protein>
<accession>A0A0A9C489</accession>
<dbReference type="AlphaFoldDB" id="A0A0A9C489"/>
<proteinExistence type="predicted"/>
<sequence>MQRRQSKIRKVQKAKVSLSSDCCSIISSHPGVGCRQHRSSPRMTGATHVVSLIGSD</sequence>
<organism evidence="1">
    <name type="scientific">Arundo donax</name>
    <name type="common">Giant reed</name>
    <name type="synonym">Donax arundinaceus</name>
    <dbReference type="NCBI Taxonomy" id="35708"/>
    <lineage>
        <taxon>Eukaryota</taxon>
        <taxon>Viridiplantae</taxon>
        <taxon>Streptophyta</taxon>
        <taxon>Embryophyta</taxon>
        <taxon>Tracheophyta</taxon>
        <taxon>Spermatophyta</taxon>
        <taxon>Magnoliopsida</taxon>
        <taxon>Liliopsida</taxon>
        <taxon>Poales</taxon>
        <taxon>Poaceae</taxon>
        <taxon>PACMAD clade</taxon>
        <taxon>Arundinoideae</taxon>
        <taxon>Arundineae</taxon>
        <taxon>Arundo</taxon>
    </lineage>
</organism>